<proteinExistence type="predicted"/>
<dbReference type="Proteomes" id="UP001165122">
    <property type="component" value="Unassembled WGS sequence"/>
</dbReference>
<dbReference type="AlphaFoldDB" id="A0A9W7EIR8"/>
<keyword evidence="3" id="KW-1185">Reference proteome</keyword>
<sequence length="70" mass="7606">MKLVSIALVLAPLVSGFTGPAMAPRTTLTHVKRTNFPGFEQTFDVQTSVRRSQRLVLSSSIADGENIENC</sequence>
<dbReference type="EMBL" id="BRXW01000968">
    <property type="protein sequence ID" value="GMH80192.1"/>
    <property type="molecule type" value="Genomic_DNA"/>
</dbReference>
<organism evidence="2 3">
    <name type="scientific">Triparma laevis f. longispina</name>
    <dbReference type="NCBI Taxonomy" id="1714387"/>
    <lineage>
        <taxon>Eukaryota</taxon>
        <taxon>Sar</taxon>
        <taxon>Stramenopiles</taxon>
        <taxon>Ochrophyta</taxon>
        <taxon>Bolidophyceae</taxon>
        <taxon>Parmales</taxon>
        <taxon>Triparmaceae</taxon>
        <taxon>Triparma</taxon>
    </lineage>
</organism>
<comment type="caution">
    <text evidence="2">The sequence shown here is derived from an EMBL/GenBank/DDBJ whole genome shotgun (WGS) entry which is preliminary data.</text>
</comment>
<evidence type="ECO:0000313" key="2">
    <source>
        <dbReference type="EMBL" id="GMH80192.1"/>
    </source>
</evidence>
<feature type="chain" id="PRO_5040838362" evidence="1">
    <location>
        <begin position="17"/>
        <end position="70"/>
    </location>
</feature>
<evidence type="ECO:0000313" key="3">
    <source>
        <dbReference type="Proteomes" id="UP001165122"/>
    </source>
</evidence>
<accession>A0A9W7EIR8</accession>
<reference evidence="3" key="1">
    <citation type="journal article" date="2023" name="Commun. Biol.">
        <title>Genome analysis of Parmales, the sister group of diatoms, reveals the evolutionary specialization of diatoms from phago-mixotrophs to photoautotrophs.</title>
        <authorList>
            <person name="Ban H."/>
            <person name="Sato S."/>
            <person name="Yoshikawa S."/>
            <person name="Yamada K."/>
            <person name="Nakamura Y."/>
            <person name="Ichinomiya M."/>
            <person name="Sato N."/>
            <person name="Blanc-Mathieu R."/>
            <person name="Endo H."/>
            <person name="Kuwata A."/>
            <person name="Ogata H."/>
        </authorList>
    </citation>
    <scope>NUCLEOTIDE SEQUENCE [LARGE SCALE GENOMIC DNA]</scope>
    <source>
        <strain evidence="3">NIES 3700</strain>
    </source>
</reference>
<keyword evidence="1" id="KW-0732">Signal</keyword>
<feature type="signal peptide" evidence="1">
    <location>
        <begin position="1"/>
        <end position="16"/>
    </location>
</feature>
<protein>
    <submittedName>
        <fullName evidence="2">Uncharacterized protein</fullName>
    </submittedName>
</protein>
<name>A0A9W7EIR8_9STRA</name>
<evidence type="ECO:0000256" key="1">
    <source>
        <dbReference type="SAM" id="SignalP"/>
    </source>
</evidence>
<gene>
    <name evidence="2" type="ORF">TrLO_g10312</name>
</gene>